<accession>G4SZZ9</accession>
<evidence type="ECO:0000313" key="1">
    <source>
        <dbReference type="EMBL" id="CCE22287.1"/>
    </source>
</evidence>
<dbReference type="EMBL" id="FO082060">
    <property type="protein sequence ID" value="CCE22287.1"/>
    <property type="molecule type" value="Genomic_DNA"/>
</dbReference>
<dbReference type="Proteomes" id="UP000008315">
    <property type="component" value="Chromosome"/>
</dbReference>
<sequence>MNVRARESFRVCRGVFWSSLLKVGEVALVLLNQILRFLSWRLWGTHCVPFPVD</sequence>
<name>G4SZZ9_META2</name>
<dbReference type="AlphaFoldDB" id="G4SZZ9"/>
<evidence type="ECO:0000313" key="2">
    <source>
        <dbReference type="Proteomes" id="UP000008315"/>
    </source>
</evidence>
<protein>
    <submittedName>
        <fullName evidence="1">Uncharacterized protein</fullName>
    </submittedName>
</protein>
<reference evidence="2" key="1">
    <citation type="journal article" date="2012" name="J. Bacteriol.">
        <title>Genome sequence of the haloalkaliphilic methanotrophic bacterium Methylomicrobium alcaliphilum 20Z.</title>
        <authorList>
            <person name="Vuilleumier S."/>
            <person name="Khmelenina V.N."/>
            <person name="Bringel F."/>
            <person name="Reshetnikov A.S."/>
            <person name="Lajus A."/>
            <person name="Mangenot S."/>
            <person name="Rouy Z."/>
            <person name="Op den Camp H.J."/>
            <person name="Jetten M.S."/>
            <person name="Dispirito A.A."/>
            <person name="Dunfield P."/>
            <person name="Klotz M.G."/>
            <person name="Semrau J.D."/>
            <person name="Stein L.Y."/>
            <person name="Barbe V."/>
            <person name="Medigue C."/>
            <person name="Trotsenko Y.A."/>
            <person name="Kalyuzhnaya M.G."/>
        </authorList>
    </citation>
    <scope>NUCLEOTIDE SEQUENCE [LARGE SCALE GENOMIC DNA]</scope>
    <source>
        <strain evidence="2">DSM 19304 / NCIMB 14124 / VKM B-2133 / 20Z</strain>
    </source>
</reference>
<keyword evidence="2" id="KW-1185">Reference proteome</keyword>
<gene>
    <name evidence="1" type="ordered locus">MEALZ_0592</name>
</gene>
<dbReference type="KEGG" id="mah:MEALZ_0592"/>
<dbReference type="HOGENOM" id="CLU_3063287_0_0_6"/>
<organism evidence="1 2">
    <name type="scientific">Methylotuvimicrobium alcaliphilum (strain DSM 19304 / NCIMB 14124 / VKM B-2133 / 20Z)</name>
    <name type="common">Methylomicrobium alcaliphilum</name>
    <dbReference type="NCBI Taxonomy" id="1091494"/>
    <lineage>
        <taxon>Bacteria</taxon>
        <taxon>Pseudomonadati</taxon>
        <taxon>Pseudomonadota</taxon>
        <taxon>Gammaproteobacteria</taxon>
        <taxon>Methylococcales</taxon>
        <taxon>Methylococcaceae</taxon>
        <taxon>Methylotuvimicrobium</taxon>
    </lineage>
</organism>
<proteinExistence type="predicted"/>